<organism evidence="4 5">
    <name type="scientific">Tritrichomonas foetus</name>
    <dbReference type="NCBI Taxonomy" id="1144522"/>
    <lineage>
        <taxon>Eukaryota</taxon>
        <taxon>Metamonada</taxon>
        <taxon>Parabasalia</taxon>
        <taxon>Tritrichomonadida</taxon>
        <taxon>Tritrichomonadidae</taxon>
        <taxon>Tritrichomonas</taxon>
    </lineage>
</organism>
<dbReference type="GeneID" id="94835521"/>
<feature type="region of interest" description="Disordered" evidence="2">
    <location>
        <begin position="261"/>
        <end position="283"/>
    </location>
</feature>
<dbReference type="PANTHER" id="PTHR43941:SF1">
    <property type="entry name" value="STRUCTURAL MAINTENANCE OF CHROMOSOMES PROTEIN 2"/>
    <property type="match status" value="1"/>
</dbReference>
<name>A0A1J4KMR7_9EUKA</name>
<dbReference type="EMBL" id="MLAK01000596">
    <property type="protein sequence ID" value="OHT10998.1"/>
    <property type="molecule type" value="Genomic_DNA"/>
</dbReference>
<reference evidence="3" key="1">
    <citation type="submission" date="2016-07" db="EMBL/GenBank/DDBJ databases">
        <authorList>
            <person name="Rosa I.A."/>
            <person name="Brigido M.C."/>
            <person name="Santos E.O."/>
            <person name="Almeida L.G.P."/>
            <person name="Zingalli R.B."/>
            <person name="Vasconcelos A.T.R."/>
            <person name="Souza W."/>
            <person name="Benchimol M."/>
        </authorList>
    </citation>
    <scope>NUCLEOTIDE SEQUENCE</scope>
    <source>
        <strain evidence="3">19491</strain>
    </source>
</reference>
<feature type="compositionally biased region" description="Low complexity" evidence="2">
    <location>
        <begin position="142"/>
        <end position="155"/>
    </location>
</feature>
<dbReference type="RefSeq" id="XP_068364134.1">
    <property type="nucleotide sequence ID" value="XM_068500817.1"/>
</dbReference>
<evidence type="ECO:0000256" key="2">
    <source>
        <dbReference type="SAM" id="MobiDB-lite"/>
    </source>
</evidence>
<accession>A0A1J4KMR7</accession>
<evidence type="ECO:0000256" key="1">
    <source>
        <dbReference type="SAM" id="Coils"/>
    </source>
</evidence>
<dbReference type="GO" id="GO:0000796">
    <property type="term" value="C:condensin complex"/>
    <property type="evidence" value="ECO:0007669"/>
    <property type="project" value="TreeGrafter"/>
</dbReference>
<reference evidence="4 5" key="2">
    <citation type="submission" date="2016-10" db="EMBL/GenBank/DDBJ databases">
        <authorList>
            <person name="Benchimol M."/>
            <person name="Almeida L.G."/>
            <person name="Vasconcelos A.T."/>
            <person name="Perreira-Neves A."/>
            <person name="Rosa I.A."/>
            <person name="Tasca T."/>
            <person name="Bogo M.R."/>
            <person name="de Souza W."/>
        </authorList>
    </citation>
    <scope>NUCLEOTIDE SEQUENCE [LARGE SCALE GENOMIC DNA]</scope>
    <source>
        <strain evidence="4 5">K</strain>
    </source>
</reference>
<sequence length="994" mass="113066">MSLNTQIEQLHKDKNSLSSELRDRKNEIETLNKRLDISQKLNEELKQKIESEKQAAATLHNADLQASQKELQKAKAQAKATLDNVYSQLEEVKNSRDQSEMTIKMVNNKVERILENASHYFETEFPSAENLISFLSQPPPQKSQYPQQQPNQCQPQLPPPPAVACTEQIQASLEKKLRHERARSKALSTAKEELESTVEKLKREIQEIKLQNQQEINNLNNKTKQMIEDQALIDAEKKHTIAKLQAKVDALSNKLIMKRKESNARQANTAQRETKTYKQEMAHPTQTAVSTTFGISSSSSDDKVEQRNCAASELLASQNAELQAKLCSQKQRCDELQGQLQKSQQHCNDLDLALSRAKNDFSALSIVHQDTMSELEMMRKALHEKESVKDRADKKLMRREFQAQKALAQNLAAQVDSQKEQLNEISLANQQALHTIDTQHTTILDLKQEIAQSNDTIQKLRDELISTQAELDNKQEITPDQLIPSSAWSCSAFSSELNTSINMIARNPSLQVSSKIQNVYKIIAKYYDDIIAERDATIESAYNENQKASNAINQFLINLSIALELEPITFNDFMVKHSETKVIDTIKEIRTCHTDLKRKNEQLLQGIDVVNRAFNICALNNDGTCNISEIETQINCFKCQHSTAADQLAKRTKKYRELASALKAHKKKAGTEAEDANALIRRLKSQVEDLQKQNEELSQGSQKMKWELQTAKAKLTDQQQAHEEITEELKERIETLEKDAAYEKAKAEAEYNAHIQTATVQNVNNSDAISQYVDQISMLKKSLEMQKATIKEKEGEITRLAVGNENIQHDDEAKYASERKQLVSGYEKAVAELRAQCEAHRADVEKMAKALAATEKKLKQAKESILQLKKDKLKSDNDFKSQQEQYERQKKLAETASKVAILNAQTDFNSKLDEERAKIEEERRRLYNTIADSFKQFTVTHETLNEKSFKQTIFKARDEISRLTAMDAAVRRIVNADRYQKTDDAVAQAVLKIA</sequence>
<gene>
    <name evidence="4" type="ORF">TRFO_19491</name>
</gene>
<reference evidence="3" key="3">
    <citation type="journal article" date="2017" name="Biol. Cell">
        <title>The costa of trichomonads: A complex macromolecular cytoskeleton structure made of uncommon proteins.</title>
        <authorList>
            <person name="de Andrade Rosa I."/>
            <person name="Brigido M.C."/>
            <person name="de Oliveira Santos E."/>
            <person name="Gonzaga L."/>
            <person name="Zingali R.B."/>
            <person name="de Vasconcelos A.T."/>
            <person name="de Souza W."/>
            <person name="Benchimol M."/>
        </authorList>
    </citation>
    <scope>NUCLEOTIDE SEQUENCE</scope>
    <source>
        <strain evidence="3">19491</strain>
    </source>
</reference>
<feature type="compositionally biased region" description="Basic and acidic residues" evidence="2">
    <location>
        <begin position="272"/>
        <end position="281"/>
    </location>
</feature>
<dbReference type="EMBL" id="KX579627">
    <property type="protein sequence ID" value="ARM19859.1"/>
    <property type="molecule type" value="Genomic_DNA"/>
</dbReference>
<feature type="region of interest" description="Disordered" evidence="2">
    <location>
        <begin position="1"/>
        <end position="21"/>
    </location>
</feature>
<dbReference type="PANTHER" id="PTHR43941">
    <property type="entry name" value="STRUCTURAL MAINTENANCE OF CHROMOSOMES PROTEIN 2"/>
    <property type="match status" value="1"/>
</dbReference>
<keyword evidence="5" id="KW-1185">Reference proteome</keyword>
<dbReference type="GO" id="GO:0000793">
    <property type="term" value="C:condensed chromosome"/>
    <property type="evidence" value="ECO:0007669"/>
    <property type="project" value="TreeGrafter"/>
</dbReference>
<dbReference type="GO" id="GO:0000785">
    <property type="term" value="C:chromatin"/>
    <property type="evidence" value="ECO:0007669"/>
    <property type="project" value="TreeGrafter"/>
</dbReference>
<dbReference type="GO" id="GO:0003682">
    <property type="term" value="F:chromatin binding"/>
    <property type="evidence" value="ECO:0007669"/>
    <property type="project" value="TreeGrafter"/>
</dbReference>
<keyword evidence="1" id="KW-0175">Coiled coil</keyword>
<feature type="compositionally biased region" description="Basic and acidic residues" evidence="2">
    <location>
        <begin position="9"/>
        <end position="21"/>
    </location>
</feature>
<proteinExistence type="predicted"/>
<dbReference type="GO" id="GO:0007076">
    <property type="term" value="P:mitotic chromosome condensation"/>
    <property type="evidence" value="ECO:0007669"/>
    <property type="project" value="TreeGrafter"/>
</dbReference>
<dbReference type="Proteomes" id="UP000179807">
    <property type="component" value="Unassembled WGS sequence"/>
</dbReference>
<evidence type="ECO:0000313" key="5">
    <source>
        <dbReference type="Proteomes" id="UP000179807"/>
    </source>
</evidence>
<feature type="coiled-coil region" evidence="1">
    <location>
        <begin position="666"/>
        <end position="746"/>
    </location>
</feature>
<feature type="coiled-coil region" evidence="1">
    <location>
        <begin position="408"/>
        <end position="477"/>
    </location>
</feature>
<evidence type="ECO:0000313" key="4">
    <source>
        <dbReference type="EMBL" id="OHT10998.1"/>
    </source>
</evidence>
<feature type="region of interest" description="Disordered" evidence="2">
    <location>
        <begin position="134"/>
        <end position="161"/>
    </location>
</feature>
<feature type="coiled-coil region" evidence="1">
    <location>
        <begin position="823"/>
        <end position="871"/>
    </location>
</feature>
<protein>
    <submittedName>
        <fullName evidence="4">Uncharacterized protein</fullName>
    </submittedName>
</protein>
<evidence type="ECO:0000313" key="3">
    <source>
        <dbReference type="EMBL" id="ARM19859.1"/>
    </source>
</evidence>
<dbReference type="VEuPathDB" id="TrichDB:TRFO_19491"/>
<dbReference type="AlphaFoldDB" id="A0A1J4KMR7"/>
<feature type="coiled-coil region" evidence="1">
    <location>
        <begin position="184"/>
        <end position="261"/>
    </location>
</feature>